<dbReference type="RefSeq" id="WP_205115365.1">
    <property type="nucleotide sequence ID" value="NZ_JAFBCM010000001.1"/>
</dbReference>
<evidence type="ECO:0000313" key="2">
    <source>
        <dbReference type="Proteomes" id="UP001595699"/>
    </source>
</evidence>
<keyword evidence="2" id="KW-1185">Reference proteome</keyword>
<organism evidence="1 2">
    <name type="scientific">Tenggerimyces flavus</name>
    <dbReference type="NCBI Taxonomy" id="1708749"/>
    <lineage>
        <taxon>Bacteria</taxon>
        <taxon>Bacillati</taxon>
        <taxon>Actinomycetota</taxon>
        <taxon>Actinomycetes</taxon>
        <taxon>Propionibacteriales</taxon>
        <taxon>Nocardioidaceae</taxon>
        <taxon>Tenggerimyces</taxon>
    </lineage>
</organism>
<proteinExistence type="predicted"/>
<evidence type="ECO:0000313" key="1">
    <source>
        <dbReference type="EMBL" id="MFC3764368.1"/>
    </source>
</evidence>
<dbReference type="Proteomes" id="UP001595699">
    <property type="component" value="Unassembled WGS sequence"/>
</dbReference>
<dbReference type="InterPro" id="IPR027417">
    <property type="entry name" value="P-loop_NTPase"/>
</dbReference>
<accession>A0ABV7YGR7</accession>
<dbReference type="Gene3D" id="3.40.50.300">
    <property type="entry name" value="P-loop containing nucleotide triphosphate hydrolases"/>
    <property type="match status" value="1"/>
</dbReference>
<sequence length="162" mass="17859">MGLERLYVVAGAPGVGKTTLLPALVAEADGEVVFDTDELLEDGSLIGVPIATMEAAPIWPAYNRMWERIINAVRRAGHPVIFLSAVPDEDELTADVHWAGLDCADALRRTRLEARGWVEEEIEDAMVDAKALRSLIAPRFDTDDQDASALARRILQWVRKNP</sequence>
<comment type="caution">
    <text evidence="1">The sequence shown here is derived from an EMBL/GenBank/DDBJ whole genome shotgun (WGS) entry which is preliminary data.</text>
</comment>
<dbReference type="Pfam" id="PF13238">
    <property type="entry name" value="AAA_18"/>
    <property type="match status" value="1"/>
</dbReference>
<dbReference type="EMBL" id="JBHRZH010000023">
    <property type="protein sequence ID" value="MFC3764368.1"/>
    <property type="molecule type" value="Genomic_DNA"/>
</dbReference>
<gene>
    <name evidence="1" type="ORF">ACFOUW_26270</name>
</gene>
<name>A0ABV7YGR7_9ACTN</name>
<dbReference type="SUPFAM" id="SSF52540">
    <property type="entry name" value="P-loop containing nucleoside triphosphate hydrolases"/>
    <property type="match status" value="1"/>
</dbReference>
<protein>
    <submittedName>
        <fullName evidence="1">AAA family ATPase</fullName>
    </submittedName>
</protein>
<reference evidence="2" key="1">
    <citation type="journal article" date="2019" name="Int. J. Syst. Evol. Microbiol.">
        <title>The Global Catalogue of Microorganisms (GCM) 10K type strain sequencing project: providing services to taxonomists for standard genome sequencing and annotation.</title>
        <authorList>
            <consortium name="The Broad Institute Genomics Platform"/>
            <consortium name="The Broad Institute Genome Sequencing Center for Infectious Disease"/>
            <person name="Wu L."/>
            <person name="Ma J."/>
        </authorList>
    </citation>
    <scope>NUCLEOTIDE SEQUENCE [LARGE SCALE GENOMIC DNA]</scope>
    <source>
        <strain evidence="2">CGMCC 4.7241</strain>
    </source>
</reference>